<accession>A0A369C8F9</accession>
<comment type="caution">
    <text evidence="16">The sequence shown here is derived from an EMBL/GenBank/DDBJ whole genome shotgun (WGS) entry which is preliminary data.</text>
</comment>
<dbReference type="InterPro" id="IPR023170">
    <property type="entry name" value="HhH_base_excis_C"/>
</dbReference>
<dbReference type="GO" id="GO:0032357">
    <property type="term" value="F:oxidized purine DNA binding"/>
    <property type="evidence" value="ECO:0007669"/>
    <property type="project" value="TreeGrafter"/>
</dbReference>
<comment type="similarity">
    <text evidence="3 14">Belongs to the Nth/MutY family.</text>
</comment>
<evidence type="ECO:0000256" key="7">
    <source>
        <dbReference type="ARBA" id="ARBA00022723"/>
    </source>
</evidence>
<dbReference type="CDD" id="cd03431">
    <property type="entry name" value="NUDIX_DNA_Glycosylase_C-MutY"/>
    <property type="match status" value="1"/>
</dbReference>
<evidence type="ECO:0000256" key="8">
    <source>
        <dbReference type="ARBA" id="ARBA00022763"/>
    </source>
</evidence>
<evidence type="ECO:0000256" key="2">
    <source>
        <dbReference type="ARBA" id="ARBA00002933"/>
    </source>
</evidence>
<dbReference type="GO" id="GO:0000701">
    <property type="term" value="F:purine-specific mismatch base pair DNA N-glycosylase activity"/>
    <property type="evidence" value="ECO:0007669"/>
    <property type="project" value="UniProtKB-EC"/>
</dbReference>
<dbReference type="InterPro" id="IPR029119">
    <property type="entry name" value="MutY_C"/>
</dbReference>
<dbReference type="InterPro" id="IPR015797">
    <property type="entry name" value="NUDIX_hydrolase-like_dom_sf"/>
</dbReference>
<evidence type="ECO:0000259" key="15">
    <source>
        <dbReference type="SMART" id="SM00478"/>
    </source>
</evidence>
<dbReference type="FunFam" id="1.10.340.30:FF:000002">
    <property type="entry name" value="Adenine DNA glycosylase"/>
    <property type="match status" value="1"/>
</dbReference>
<keyword evidence="10 14" id="KW-0408">Iron</keyword>
<dbReference type="PANTHER" id="PTHR42944:SF1">
    <property type="entry name" value="ADENINE DNA GLYCOSYLASE"/>
    <property type="match status" value="1"/>
</dbReference>
<dbReference type="InterPro" id="IPR005760">
    <property type="entry name" value="A/G_AdeGlyc_MutY"/>
</dbReference>
<dbReference type="GO" id="GO:0051539">
    <property type="term" value="F:4 iron, 4 sulfur cluster binding"/>
    <property type="evidence" value="ECO:0007669"/>
    <property type="project" value="UniProtKB-UniRule"/>
</dbReference>
<dbReference type="SUPFAM" id="SSF48150">
    <property type="entry name" value="DNA-glycosylase"/>
    <property type="match status" value="1"/>
</dbReference>
<keyword evidence="9" id="KW-0378">Hydrolase</keyword>
<evidence type="ECO:0000256" key="3">
    <source>
        <dbReference type="ARBA" id="ARBA00008343"/>
    </source>
</evidence>
<dbReference type="Gene3D" id="1.10.340.30">
    <property type="entry name" value="Hypothetical protein, domain 2"/>
    <property type="match status" value="1"/>
</dbReference>
<keyword evidence="13 14" id="KW-0326">Glycosidase</keyword>
<dbReference type="InterPro" id="IPR003265">
    <property type="entry name" value="HhH-GPD_domain"/>
</dbReference>
<dbReference type="Pfam" id="PF00633">
    <property type="entry name" value="HHH"/>
    <property type="match status" value="1"/>
</dbReference>
<keyword evidence="6" id="KW-0004">4Fe-4S</keyword>
<evidence type="ECO:0000256" key="14">
    <source>
        <dbReference type="RuleBase" id="RU365096"/>
    </source>
</evidence>
<dbReference type="InterPro" id="IPR004035">
    <property type="entry name" value="Endouclease-III_FeS-bd_BS"/>
</dbReference>
<keyword evidence="17" id="KW-1185">Reference proteome</keyword>
<evidence type="ECO:0000256" key="5">
    <source>
        <dbReference type="ARBA" id="ARBA00022023"/>
    </source>
</evidence>
<dbReference type="Gene3D" id="3.90.79.10">
    <property type="entry name" value="Nucleoside Triphosphate Pyrophosphohydrolase"/>
    <property type="match status" value="1"/>
</dbReference>
<dbReference type="InterPro" id="IPR044298">
    <property type="entry name" value="MIG/MutY"/>
</dbReference>
<dbReference type="GO" id="GO:0006298">
    <property type="term" value="P:mismatch repair"/>
    <property type="evidence" value="ECO:0007669"/>
    <property type="project" value="TreeGrafter"/>
</dbReference>
<dbReference type="InterPro" id="IPR011257">
    <property type="entry name" value="DNA_glycosylase"/>
</dbReference>
<evidence type="ECO:0000256" key="9">
    <source>
        <dbReference type="ARBA" id="ARBA00022801"/>
    </source>
</evidence>
<protein>
    <recommendedName>
        <fullName evidence="5 14">Adenine DNA glycosylase</fullName>
        <ecNumber evidence="4 14">3.2.2.31</ecNumber>
    </recommendedName>
</protein>
<evidence type="ECO:0000256" key="11">
    <source>
        <dbReference type="ARBA" id="ARBA00023014"/>
    </source>
</evidence>
<name>A0A369C8F9_9GAMM</name>
<dbReference type="SMART" id="SM00478">
    <property type="entry name" value="ENDO3c"/>
    <property type="match status" value="1"/>
</dbReference>
<dbReference type="GO" id="GO:0035485">
    <property type="term" value="F:adenine/guanine mispair binding"/>
    <property type="evidence" value="ECO:0007669"/>
    <property type="project" value="TreeGrafter"/>
</dbReference>
<evidence type="ECO:0000256" key="1">
    <source>
        <dbReference type="ARBA" id="ARBA00000843"/>
    </source>
</evidence>
<dbReference type="GO" id="GO:0006284">
    <property type="term" value="P:base-excision repair"/>
    <property type="evidence" value="ECO:0007669"/>
    <property type="project" value="UniProtKB-UniRule"/>
</dbReference>
<keyword evidence="11" id="KW-0411">Iron-sulfur</keyword>
<evidence type="ECO:0000313" key="16">
    <source>
        <dbReference type="EMBL" id="RCX30300.1"/>
    </source>
</evidence>
<dbReference type="EMBL" id="QPJY01000005">
    <property type="protein sequence ID" value="RCX30300.1"/>
    <property type="molecule type" value="Genomic_DNA"/>
</dbReference>
<comment type="function">
    <text evidence="2">Adenine glycosylase active on G-A mispairs. MutY also corrects error-prone DNA synthesis past GO lesions which are due to the oxidatively damaged form of guanine: 7,8-dihydro-8-oxoguanine (8-oxo-dGTP).</text>
</comment>
<comment type="cofactor">
    <cofactor evidence="14">
        <name>[4Fe-4S] cluster</name>
        <dbReference type="ChEBI" id="CHEBI:49883"/>
    </cofactor>
    <text evidence="14">Binds 1 [4Fe-4S] cluster.</text>
</comment>
<gene>
    <name evidence="16" type="ORF">DFQ59_105133</name>
</gene>
<dbReference type="NCBIfam" id="TIGR01084">
    <property type="entry name" value="mutY"/>
    <property type="match status" value="1"/>
</dbReference>
<reference evidence="16 17" key="1">
    <citation type="submission" date="2018-07" db="EMBL/GenBank/DDBJ databases">
        <title>Genomic Encyclopedia of Type Strains, Phase IV (KMG-IV): sequencing the most valuable type-strain genomes for metagenomic binning, comparative biology and taxonomic classification.</title>
        <authorList>
            <person name="Goeker M."/>
        </authorList>
    </citation>
    <scope>NUCLEOTIDE SEQUENCE [LARGE SCALE GENOMIC DNA]</scope>
    <source>
        <strain evidence="16 17">DSM 26407</strain>
    </source>
</reference>
<dbReference type="SUPFAM" id="SSF55811">
    <property type="entry name" value="Nudix"/>
    <property type="match status" value="1"/>
</dbReference>
<dbReference type="Gene3D" id="1.10.1670.10">
    <property type="entry name" value="Helix-hairpin-Helix base-excision DNA repair enzymes (C-terminal)"/>
    <property type="match status" value="1"/>
</dbReference>
<dbReference type="Pfam" id="PF14815">
    <property type="entry name" value="NUDIX_4"/>
    <property type="match status" value="1"/>
</dbReference>
<dbReference type="GO" id="GO:0046872">
    <property type="term" value="F:metal ion binding"/>
    <property type="evidence" value="ECO:0007669"/>
    <property type="project" value="UniProtKB-UniRule"/>
</dbReference>
<organism evidence="16 17">
    <name type="scientific">Thioalbus denitrificans</name>
    <dbReference type="NCBI Taxonomy" id="547122"/>
    <lineage>
        <taxon>Bacteria</taxon>
        <taxon>Pseudomonadati</taxon>
        <taxon>Pseudomonadota</taxon>
        <taxon>Gammaproteobacteria</taxon>
        <taxon>Chromatiales</taxon>
        <taxon>Ectothiorhodospiraceae</taxon>
        <taxon>Thioalbus</taxon>
    </lineage>
</organism>
<dbReference type="CDD" id="cd00056">
    <property type="entry name" value="ENDO3c"/>
    <property type="match status" value="1"/>
</dbReference>
<dbReference type="InterPro" id="IPR000445">
    <property type="entry name" value="HhH_motif"/>
</dbReference>
<evidence type="ECO:0000256" key="6">
    <source>
        <dbReference type="ARBA" id="ARBA00022485"/>
    </source>
</evidence>
<evidence type="ECO:0000256" key="4">
    <source>
        <dbReference type="ARBA" id="ARBA00012045"/>
    </source>
</evidence>
<proteinExistence type="inferred from homology"/>
<evidence type="ECO:0000256" key="10">
    <source>
        <dbReference type="ARBA" id="ARBA00023004"/>
    </source>
</evidence>
<dbReference type="Pfam" id="PF00730">
    <property type="entry name" value="HhH-GPD"/>
    <property type="match status" value="1"/>
</dbReference>
<dbReference type="AlphaFoldDB" id="A0A369C8F9"/>
<evidence type="ECO:0000256" key="12">
    <source>
        <dbReference type="ARBA" id="ARBA00023204"/>
    </source>
</evidence>
<dbReference type="PANTHER" id="PTHR42944">
    <property type="entry name" value="ADENINE DNA GLYCOSYLASE"/>
    <property type="match status" value="1"/>
</dbReference>
<dbReference type="GO" id="GO:0034039">
    <property type="term" value="F:8-oxo-7,8-dihydroguanine DNA N-glycosylase activity"/>
    <property type="evidence" value="ECO:0007669"/>
    <property type="project" value="TreeGrafter"/>
</dbReference>
<evidence type="ECO:0000313" key="17">
    <source>
        <dbReference type="Proteomes" id="UP000252707"/>
    </source>
</evidence>
<sequence>MAAAGLPLPPGKMAAALLAWFDRHGRHDLPWQHPATPYRVWISEVMLQQTQVATVIPYYEAFIARFPSVEALAAAPLDEVLRHWAGLGYYARARNLHQAARQVVERHGGRFPDTLEALEALPGIGRSTAGAILAQAHGIRAPILDGNAKRVLARLAAVEGWSGTAAVQRRLWELAEACTPAARVRDYTQAIMDLGATVCTRSRPACADCPLGDGCRARAEGRQGELPASRPRRELPVRRTRLLLITDPEAGVLLERRPPTGIWGGLWSLPECGWDTDPTELVRARYHGEVRSWRPWPARVHTFTHFRLEFTPWQGAINRPSHWVLEPDRTLWYNVGLSEPPGLAAPVRALLEGMRN</sequence>
<dbReference type="Proteomes" id="UP000252707">
    <property type="component" value="Unassembled WGS sequence"/>
</dbReference>
<comment type="catalytic activity">
    <reaction evidence="1 14">
        <text>Hydrolyzes free adenine bases from 7,8-dihydro-8-oxoguanine:adenine mismatched double-stranded DNA, leaving an apurinic site.</text>
        <dbReference type="EC" id="3.2.2.31"/>
    </reaction>
</comment>
<dbReference type="EC" id="3.2.2.31" evidence="4 14"/>
<dbReference type="PROSITE" id="PS00764">
    <property type="entry name" value="ENDONUCLEASE_III_1"/>
    <property type="match status" value="1"/>
</dbReference>
<evidence type="ECO:0000256" key="13">
    <source>
        <dbReference type="ARBA" id="ARBA00023295"/>
    </source>
</evidence>
<feature type="domain" description="HhH-GPD" evidence="15">
    <location>
        <begin position="46"/>
        <end position="197"/>
    </location>
</feature>
<keyword evidence="12" id="KW-0234">DNA repair</keyword>
<keyword evidence="7" id="KW-0479">Metal-binding</keyword>
<keyword evidence="8 14" id="KW-0227">DNA damage</keyword>